<gene>
    <name evidence="1" type="ORF">L873DRAFT_1814052</name>
</gene>
<keyword evidence="2" id="KW-1185">Reference proteome</keyword>
<dbReference type="EMBL" id="ML120435">
    <property type="protein sequence ID" value="RPA94549.1"/>
    <property type="molecule type" value="Genomic_DNA"/>
</dbReference>
<reference evidence="1 2" key="1">
    <citation type="journal article" date="2018" name="Nat. Ecol. Evol.">
        <title>Pezizomycetes genomes reveal the molecular basis of ectomycorrhizal truffle lifestyle.</title>
        <authorList>
            <person name="Murat C."/>
            <person name="Payen T."/>
            <person name="Noel B."/>
            <person name="Kuo A."/>
            <person name="Morin E."/>
            <person name="Chen J."/>
            <person name="Kohler A."/>
            <person name="Krizsan K."/>
            <person name="Balestrini R."/>
            <person name="Da Silva C."/>
            <person name="Montanini B."/>
            <person name="Hainaut M."/>
            <person name="Levati E."/>
            <person name="Barry K.W."/>
            <person name="Belfiori B."/>
            <person name="Cichocki N."/>
            <person name="Clum A."/>
            <person name="Dockter R.B."/>
            <person name="Fauchery L."/>
            <person name="Guy J."/>
            <person name="Iotti M."/>
            <person name="Le Tacon F."/>
            <person name="Lindquist E.A."/>
            <person name="Lipzen A."/>
            <person name="Malagnac F."/>
            <person name="Mello A."/>
            <person name="Molinier V."/>
            <person name="Miyauchi S."/>
            <person name="Poulain J."/>
            <person name="Riccioni C."/>
            <person name="Rubini A."/>
            <person name="Sitrit Y."/>
            <person name="Splivallo R."/>
            <person name="Traeger S."/>
            <person name="Wang M."/>
            <person name="Zifcakova L."/>
            <person name="Wipf D."/>
            <person name="Zambonelli A."/>
            <person name="Paolocci F."/>
            <person name="Nowrousian M."/>
            <person name="Ottonello S."/>
            <person name="Baldrian P."/>
            <person name="Spatafora J.W."/>
            <person name="Henrissat B."/>
            <person name="Nagy L.G."/>
            <person name="Aury J.M."/>
            <person name="Wincker P."/>
            <person name="Grigoriev I.V."/>
            <person name="Bonfante P."/>
            <person name="Martin F.M."/>
        </authorList>
    </citation>
    <scope>NUCLEOTIDE SEQUENCE [LARGE SCALE GENOMIC DNA]</scope>
    <source>
        <strain evidence="1 2">120613-1</strain>
    </source>
</reference>
<proteinExistence type="predicted"/>
<evidence type="ECO:0000313" key="1">
    <source>
        <dbReference type="EMBL" id="RPA94549.1"/>
    </source>
</evidence>
<protein>
    <submittedName>
        <fullName evidence="1">Uncharacterized protein</fullName>
    </submittedName>
</protein>
<evidence type="ECO:0000313" key="2">
    <source>
        <dbReference type="Proteomes" id="UP000276215"/>
    </source>
</evidence>
<dbReference type="AlphaFoldDB" id="A0A3N4J8E4"/>
<name>A0A3N4J8E4_9PEZI</name>
<dbReference type="Proteomes" id="UP000276215">
    <property type="component" value="Unassembled WGS sequence"/>
</dbReference>
<accession>A0A3N4J8E4</accession>
<sequence>MGFYKLLLGDIPSNFPPTHPLDIQTLRVALPHSNIFRPSLPLTSPVGAGAVSASHTTYCIL</sequence>
<organism evidence="1 2">
    <name type="scientific">Choiromyces venosus 120613-1</name>
    <dbReference type="NCBI Taxonomy" id="1336337"/>
    <lineage>
        <taxon>Eukaryota</taxon>
        <taxon>Fungi</taxon>
        <taxon>Dikarya</taxon>
        <taxon>Ascomycota</taxon>
        <taxon>Pezizomycotina</taxon>
        <taxon>Pezizomycetes</taxon>
        <taxon>Pezizales</taxon>
        <taxon>Tuberaceae</taxon>
        <taxon>Choiromyces</taxon>
    </lineage>
</organism>